<name>A0A940S1I0_9RHOB</name>
<comment type="caution">
    <text evidence="1">The sequence shown here is derived from an EMBL/GenBank/DDBJ whole genome shotgun (WGS) entry which is preliminary data.</text>
</comment>
<keyword evidence="2" id="KW-1185">Reference proteome</keyword>
<evidence type="ECO:0000313" key="1">
    <source>
        <dbReference type="EMBL" id="MBP0483141.1"/>
    </source>
</evidence>
<accession>A0A940S1I0</accession>
<dbReference type="EMBL" id="JAGISH010000006">
    <property type="protein sequence ID" value="MBP0483141.1"/>
    <property type="molecule type" value="Genomic_DNA"/>
</dbReference>
<gene>
    <name evidence="1" type="ORF">J5474_11645</name>
</gene>
<dbReference type="PROSITE" id="PS51257">
    <property type="entry name" value="PROKAR_LIPOPROTEIN"/>
    <property type="match status" value="1"/>
</dbReference>
<proteinExistence type="predicted"/>
<dbReference type="Proteomes" id="UP000675940">
    <property type="component" value="Unassembled WGS sequence"/>
</dbReference>
<evidence type="ECO:0000313" key="2">
    <source>
        <dbReference type="Proteomes" id="UP000675940"/>
    </source>
</evidence>
<organism evidence="1 2">
    <name type="scientific">Sagittula salina</name>
    <dbReference type="NCBI Taxonomy" id="2820268"/>
    <lineage>
        <taxon>Bacteria</taxon>
        <taxon>Pseudomonadati</taxon>
        <taxon>Pseudomonadota</taxon>
        <taxon>Alphaproteobacteria</taxon>
        <taxon>Rhodobacterales</taxon>
        <taxon>Roseobacteraceae</taxon>
        <taxon>Sagittula</taxon>
    </lineage>
</organism>
<sequence>MRRFAFLCGLLTLAACSTGPGSGTGAPLASLSFAGGAVVVAGPEGYCIDPATTNRQANVAVLASCLILSGGEAGPWVPPALVTVTVGPRGSQSDLPEAAALAKAAGVPLLAGGRKDGLVIAHLGRGGDSILPEGDSRYWRGAFVEGGRMIGLALYAPKGDALTGREGAAMLARVRASISKASAARGRSTQAARDGNAGA</sequence>
<reference evidence="1" key="1">
    <citation type="submission" date="2021-03" db="EMBL/GenBank/DDBJ databases">
        <title>Sagittula salina sp. nov. strain M10.9X isolated from the marine waste.</title>
        <authorList>
            <person name="Satari L."/>
            <person name="Molina-Menor E."/>
            <person name="Vidal-Verdu A."/>
            <person name="Pascual J."/>
            <person name="Pereto J."/>
            <person name="Porcar M."/>
        </authorList>
    </citation>
    <scope>NUCLEOTIDE SEQUENCE</scope>
    <source>
        <strain evidence="1">M10.9X</strain>
    </source>
</reference>
<dbReference type="AlphaFoldDB" id="A0A940S1I0"/>
<dbReference type="RefSeq" id="WP_209361093.1">
    <property type="nucleotide sequence ID" value="NZ_JAGISH010000006.1"/>
</dbReference>
<protein>
    <submittedName>
        <fullName evidence="1">Dihydroxy-acid dehydratase</fullName>
    </submittedName>
</protein>